<reference evidence="2 3" key="1">
    <citation type="submission" date="2016-10" db="EMBL/GenBank/DDBJ databases">
        <authorList>
            <person name="de Groot N.N."/>
        </authorList>
    </citation>
    <scope>NUCLEOTIDE SEQUENCE [LARGE SCALE GENOMIC DNA]</scope>
    <source>
        <strain evidence="2 3">DSM 21800</strain>
    </source>
</reference>
<protein>
    <submittedName>
        <fullName evidence="2">Uncharacterized protein</fullName>
    </submittedName>
</protein>
<dbReference type="Proteomes" id="UP000199103">
    <property type="component" value="Chromosome I"/>
</dbReference>
<feature type="chain" id="PRO_5039317475" evidence="1">
    <location>
        <begin position="29"/>
        <end position="97"/>
    </location>
</feature>
<gene>
    <name evidence="2" type="ORF">SAMN04489812_3484</name>
</gene>
<evidence type="ECO:0000313" key="3">
    <source>
        <dbReference type="Proteomes" id="UP000199103"/>
    </source>
</evidence>
<feature type="signal peptide" evidence="1">
    <location>
        <begin position="1"/>
        <end position="28"/>
    </location>
</feature>
<dbReference type="EMBL" id="LT629772">
    <property type="protein sequence ID" value="SDS91861.1"/>
    <property type="molecule type" value="Genomic_DNA"/>
</dbReference>
<sequence>MKRNSKGAARLIVSGAAALVAASGITLANAPDASAAAWRSFETHTTAISCDKSGRYWVNDYKRWLSGPGYYVGYSSYSCLSDNHGRYRLYLYGLVIE</sequence>
<accession>A0A1H1W5E1</accession>
<organism evidence="2 3">
    <name type="scientific">Microlunatus soli</name>
    <dbReference type="NCBI Taxonomy" id="630515"/>
    <lineage>
        <taxon>Bacteria</taxon>
        <taxon>Bacillati</taxon>
        <taxon>Actinomycetota</taxon>
        <taxon>Actinomycetes</taxon>
        <taxon>Propionibacteriales</taxon>
        <taxon>Propionibacteriaceae</taxon>
        <taxon>Microlunatus</taxon>
    </lineage>
</organism>
<evidence type="ECO:0000313" key="2">
    <source>
        <dbReference type="EMBL" id="SDS91861.1"/>
    </source>
</evidence>
<proteinExistence type="predicted"/>
<name>A0A1H1W5E1_9ACTN</name>
<keyword evidence="1" id="KW-0732">Signal</keyword>
<keyword evidence="3" id="KW-1185">Reference proteome</keyword>
<dbReference type="STRING" id="630515.SAMN04489812_3484"/>
<evidence type="ECO:0000256" key="1">
    <source>
        <dbReference type="SAM" id="SignalP"/>
    </source>
</evidence>
<dbReference type="AlphaFoldDB" id="A0A1H1W5E1"/>